<feature type="transmembrane region" description="Helical" evidence="1">
    <location>
        <begin position="57"/>
        <end position="78"/>
    </location>
</feature>
<accession>A0ABN3XQQ5</accession>
<reference evidence="2 3" key="1">
    <citation type="journal article" date="2019" name="Int. J. Syst. Evol. Microbiol.">
        <title>The Global Catalogue of Microorganisms (GCM) 10K type strain sequencing project: providing services to taxonomists for standard genome sequencing and annotation.</title>
        <authorList>
            <consortium name="The Broad Institute Genomics Platform"/>
            <consortium name="The Broad Institute Genome Sequencing Center for Infectious Disease"/>
            <person name="Wu L."/>
            <person name="Ma J."/>
        </authorList>
    </citation>
    <scope>NUCLEOTIDE SEQUENCE [LARGE SCALE GENOMIC DNA]</scope>
    <source>
        <strain evidence="2 3">JCM 3106</strain>
    </source>
</reference>
<protein>
    <submittedName>
        <fullName evidence="2">Uncharacterized protein</fullName>
    </submittedName>
</protein>
<keyword evidence="3" id="KW-1185">Reference proteome</keyword>
<keyword evidence="1" id="KW-1133">Transmembrane helix</keyword>
<dbReference type="Proteomes" id="UP001499930">
    <property type="component" value="Unassembled WGS sequence"/>
</dbReference>
<evidence type="ECO:0000313" key="3">
    <source>
        <dbReference type="Proteomes" id="UP001499930"/>
    </source>
</evidence>
<evidence type="ECO:0000313" key="2">
    <source>
        <dbReference type="EMBL" id="GAA2988472.1"/>
    </source>
</evidence>
<evidence type="ECO:0000256" key="1">
    <source>
        <dbReference type="SAM" id="Phobius"/>
    </source>
</evidence>
<keyword evidence="1" id="KW-0472">Membrane</keyword>
<feature type="transmembrane region" description="Helical" evidence="1">
    <location>
        <begin position="248"/>
        <end position="271"/>
    </location>
</feature>
<feature type="transmembrane region" description="Helical" evidence="1">
    <location>
        <begin position="137"/>
        <end position="161"/>
    </location>
</feature>
<dbReference type="EMBL" id="BAAAWD010000003">
    <property type="protein sequence ID" value="GAA2988472.1"/>
    <property type="molecule type" value="Genomic_DNA"/>
</dbReference>
<organism evidence="2 3">
    <name type="scientific">Streptosporangium longisporum</name>
    <dbReference type="NCBI Taxonomy" id="46187"/>
    <lineage>
        <taxon>Bacteria</taxon>
        <taxon>Bacillati</taxon>
        <taxon>Actinomycetota</taxon>
        <taxon>Actinomycetes</taxon>
        <taxon>Streptosporangiales</taxon>
        <taxon>Streptosporangiaceae</taxon>
        <taxon>Streptosporangium</taxon>
    </lineage>
</organism>
<sequence length="334" mass="35371">MGKLTWFPLPFGLVAVVVGFFAVRDVHGRLPTAPAEANEHVVPQAVAAFIPFAQGRLVLLGAFFAAAALLFGAVEFGLHHRPAGLVLGTGFLSAAYVAAMPIVYVLNPVTGYDEWFPEPSGGYALMPFDMGAVSPPWYPPLLGVILATAAIAQLLAMRGVVRRDAVLPPSPRSAWLLLLPSAFLPAFAAANLVSDRIARATVPPESFWEAGFALELMVRGCAFAAVPAVALALYGILLRRHGVRSRTLLLIGVFTVVHLLTLLLVAWGNLLMYANEQSGFSEHLPGWREEVTTGILGVAALVQIAALPLLARRGKPRTADAEPGPGGPGPRTVL</sequence>
<feature type="transmembrane region" description="Helical" evidence="1">
    <location>
        <begin position="173"/>
        <end position="192"/>
    </location>
</feature>
<feature type="transmembrane region" description="Helical" evidence="1">
    <location>
        <begin position="212"/>
        <end position="236"/>
    </location>
</feature>
<comment type="caution">
    <text evidence="2">The sequence shown here is derived from an EMBL/GenBank/DDBJ whole genome shotgun (WGS) entry which is preliminary data.</text>
</comment>
<dbReference type="RefSeq" id="WP_344887686.1">
    <property type="nucleotide sequence ID" value="NZ_BAAAWD010000003.1"/>
</dbReference>
<feature type="transmembrane region" description="Helical" evidence="1">
    <location>
        <begin position="291"/>
        <end position="311"/>
    </location>
</feature>
<feature type="transmembrane region" description="Helical" evidence="1">
    <location>
        <begin position="7"/>
        <end position="23"/>
    </location>
</feature>
<proteinExistence type="predicted"/>
<name>A0ABN3XQQ5_9ACTN</name>
<feature type="transmembrane region" description="Helical" evidence="1">
    <location>
        <begin position="85"/>
        <end position="106"/>
    </location>
</feature>
<keyword evidence="1" id="KW-0812">Transmembrane</keyword>
<gene>
    <name evidence="2" type="ORF">GCM10017559_05410</name>
</gene>